<dbReference type="Pfam" id="PF00076">
    <property type="entry name" value="RRM_1"/>
    <property type="match status" value="1"/>
</dbReference>
<dbReference type="GO" id="GO:0003723">
    <property type="term" value="F:RNA binding"/>
    <property type="evidence" value="ECO:0007669"/>
    <property type="project" value="InterPro"/>
</dbReference>
<dbReference type="InterPro" id="IPR012677">
    <property type="entry name" value="Nucleotide-bd_a/b_plait_sf"/>
</dbReference>
<evidence type="ECO:0000313" key="2">
    <source>
        <dbReference type="EMBL" id="KFF41641.1"/>
    </source>
</evidence>
<dbReference type="InterPro" id="IPR035979">
    <property type="entry name" value="RBD_domain_sf"/>
</dbReference>
<dbReference type="SMART" id="SM00360">
    <property type="entry name" value="RRM"/>
    <property type="match status" value="1"/>
</dbReference>
<protein>
    <submittedName>
        <fullName evidence="2">RRM domain-containing RNA-binding protein</fullName>
    </submittedName>
</protein>
<dbReference type="CDD" id="cd00590">
    <property type="entry name" value="RRM_SF"/>
    <property type="match status" value="1"/>
</dbReference>
<dbReference type="STRING" id="1527444.ucyna2_00517"/>
<evidence type="ECO:0000313" key="3">
    <source>
        <dbReference type="Proteomes" id="UP000028922"/>
    </source>
</evidence>
<reference evidence="2 3" key="1">
    <citation type="submission" date="2014-08" db="EMBL/GenBank/DDBJ databases">
        <title>Comparative genomics reveals surprising divergence of two closely related strains of uncultivated UCYN-A cyanobacteria.</title>
        <authorList>
            <person name="Bombar D."/>
            <person name="Heller P."/>
            <person name="Sanchez-Baracaldo P."/>
            <person name="Carter B.J."/>
            <person name="Zert J.P."/>
        </authorList>
    </citation>
    <scope>NUCLEOTIDE SEQUENCE [LARGE SCALE GENOMIC DNA]</scope>
</reference>
<dbReference type="AlphaFoldDB" id="A0A086CHH7"/>
<name>A0A086CHH7_9CHRO</name>
<proteinExistence type="predicted"/>
<accession>A0A086CHH7</accession>
<dbReference type="eggNOG" id="COG0724">
    <property type="taxonomic scope" value="Bacteria"/>
</dbReference>
<dbReference type="PANTHER" id="PTHR15241">
    <property type="entry name" value="TRANSFORMER-2-RELATED"/>
    <property type="match status" value="1"/>
</dbReference>
<gene>
    <name evidence="2" type="ORF">ucyna2_00517</name>
</gene>
<evidence type="ECO:0000259" key="1">
    <source>
        <dbReference type="PROSITE" id="PS50102"/>
    </source>
</evidence>
<comment type="caution">
    <text evidence="2">The sequence shown here is derived from an EMBL/GenBank/DDBJ whole genome shotgun (WGS) entry which is preliminary data.</text>
</comment>
<dbReference type="PROSITE" id="PS50102">
    <property type="entry name" value="RRM"/>
    <property type="match status" value="1"/>
</dbReference>
<dbReference type="PANTHER" id="PTHR15241:SF304">
    <property type="entry name" value="RRM DOMAIN-CONTAINING PROTEIN"/>
    <property type="match status" value="1"/>
</dbReference>
<dbReference type="SUPFAM" id="SSF54928">
    <property type="entry name" value="RNA-binding domain, RBD"/>
    <property type="match status" value="1"/>
</dbReference>
<dbReference type="EMBL" id="JPSP01000004">
    <property type="protein sequence ID" value="KFF41641.1"/>
    <property type="molecule type" value="Genomic_DNA"/>
</dbReference>
<dbReference type="InterPro" id="IPR000504">
    <property type="entry name" value="RRM_dom"/>
</dbReference>
<feature type="domain" description="RRM" evidence="1">
    <location>
        <begin position="1"/>
        <end position="79"/>
    </location>
</feature>
<dbReference type="Proteomes" id="UP000028922">
    <property type="component" value="Unassembled WGS sequence"/>
</dbReference>
<sequence length="79" mass="9049">MTIYMRQIPTGITEAEVTDVFKKHGEVKQVRFPLDPKTGERIGYGLIDMGDKEQEEDTIEELNGEDLKGVKLRLNRNVD</sequence>
<dbReference type="Gene3D" id="3.30.70.330">
    <property type="match status" value="1"/>
</dbReference>
<organism evidence="2 3">
    <name type="scientific">Candidatus Atelocyanobacterium thalassa isolate SIO64986</name>
    <dbReference type="NCBI Taxonomy" id="1527444"/>
    <lineage>
        <taxon>Bacteria</taxon>
        <taxon>Bacillati</taxon>
        <taxon>Cyanobacteriota</taxon>
        <taxon>Cyanophyceae</taxon>
        <taxon>Oscillatoriophycideae</taxon>
        <taxon>Chroococcales</taxon>
        <taxon>Aphanothecaceae</taxon>
        <taxon>Candidatus Atelocyanobacterium</taxon>
        <taxon>Candidatus Atelocyanobacterium thalassae</taxon>
    </lineage>
</organism>